<comment type="caution">
    <text evidence="3">The sequence shown here is derived from an EMBL/GenBank/DDBJ whole genome shotgun (WGS) entry which is preliminary data.</text>
</comment>
<feature type="region of interest" description="Disordered" evidence="2">
    <location>
        <begin position="185"/>
        <end position="208"/>
    </location>
</feature>
<name>A0A830HBL7_9CHLO</name>
<organism evidence="3 4">
    <name type="scientific">Pycnococcus provasolii</name>
    <dbReference type="NCBI Taxonomy" id="41880"/>
    <lineage>
        <taxon>Eukaryota</taxon>
        <taxon>Viridiplantae</taxon>
        <taxon>Chlorophyta</taxon>
        <taxon>Pseudoscourfieldiophyceae</taxon>
        <taxon>Pseudoscourfieldiales</taxon>
        <taxon>Pycnococcaceae</taxon>
        <taxon>Pycnococcus</taxon>
    </lineage>
</organism>
<dbReference type="AlphaFoldDB" id="A0A830HBL7"/>
<evidence type="ECO:0000256" key="2">
    <source>
        <dbReference type="SAM" id="MobiDB-lite"/>
    </source>
</evidence>
<evidence type="ECO:0000256" key="1">
    <source>
        <dbReference type="SAM" id="Coils"/>
    </source>
</evidence>
<reference evidence="3" key="1">
    <citation type="submission" date="2020-10" db="EMBL/GenBank/DDBJ databases">
        <title>Unveiling of a novel bifunctional photoreceptor, Dualchrome1, isolated from a cosmopolitan green alga.</title>
        <authorList>
            <person name="Suzuki S."/>
            <person name="Kawachi M."/>
        </authorList>
    </citation>
    <scope>NUCLEOTIDE SEQUENCE</scope>
    <source>
        <strain evidence="3">NIES 2893</strain>
    </source>
</reference>
<feature type="coiled-coil region" evidence="1">
    <location>
        <begin position="36"/>
        <end position="77"/>
    </location>
</feature>
<sequence>MPPVARRESEEYWRSADVAFAHAQPNTTFAARLAAHPNLACERAQLKAQLNATEQKLAELERRRDEARALAERKAERARAADAIDAADVAAEHANHRARALRESDRIAGQRHGFRKAFQVPHGYDAKPLGCGVGAAPFAHVPAAPLYGGAATQVEDRTRQNKDFAQRMSERLAHEDALYAAVRDAPATHRRRKPPPEPGTNQVLVTQL</sequence>
<gene>
    <name evidence="3" type="ORF">PPROV_000124400</name>
</gene>
<accession>A0A830HBL7</accession>
<dbReference type="EMBL" id="BNJQ01000003">
    <property type="protein sequence ID" value="GHP02487.1"/>
    <property type="molecule type" value="Genomic_DNA"/>
</dbReference>
<evidence type="ECO:0000313" key="3">
    <source>
        <dbReference type="EMBL" id="GHP02487.1"/>
    </source>
</evidence>
<protein>
    <submittedName>
        <fullName evidence="3">Uncharacterized protein</fullName>
    </submittedName>
</protein>
<keyword evidence="4" id="KW-1185">Reference proteome</keyword>
<proteinExistence type="predicted"/>
<evidence type="ECO:0000313" key="4">
    <source>
        <dbReference type="Proteomes" id="UP000660262"/>
    </source>
</evidence>
<feature type="compositionally biased region" description="Polar residues" evidence="2">
    <location>
        <begin position="199"/>
        <end position="208"/>
    </location>
</feature>
<keyword evidence="1" id="KW-0175">Coiled coil</keyword>
<dbReference type="Proteomes" id="UP000660262">
    <property type="component" value="Unassembled WGS sequence"/>
</dbReference>